<evidence type="ECO:0000256" key="2">
    <source>
        <dbReference type="SAM" id="Phobius"/>
    </source>
</evidence>
<feature type="transmembrane region" description="Helical" evidence="2">
    <location>
        <begin position="238"/>
        <end position="259"/>
    </location>
</feature>
<protein>
    <recommendedName>
        <fullName evidence="6">Peptidyl-tRNA hydrolase</fullName>
    </recommendedName>
</protein>
<evidence type="ECO:0000256" key="1">
    <source>
        <dbReference type="SAM" id="MobiDB-lite"/>
    </source>
</evidence>
<reference evidence="4" key="1">
    <citation type="journal article" date="2023" name="Mol. Phylogenet. Evol.">
        <title>Genome-scale phylogeny and comparative genomics of the fungal order Sordariales.</title>
        <authorList>
            <person name="Hensen N."/>
            <person name="Bonometti L."/>
            <person name="Westerberg I."/>
            <person name="Brannstrom I.O."/>
            <person name="Guillou S."/>
            <person name="Cros-Aarteil S."/>
            <person name="Calhoun S."/>
            <person name="Haridas S."/>
            <person name="Kuo A."/>
            <person name="Mondo S."/>
            <person name="Pangilinan J."/>
            <person name="Riley R."/>
            <person name="LaButti K."/>
            <person name="Andreopoulos B."/>
            <person name="Lipzen A."/>
            <person name="Chen C."/>
            <person name="Yan M."/>
            <person name="Daum C."/>
            <person name="Ng V."/>
            <person name="Clum A."/>
            <person name="Steindorff A."/>
            <person name="Ohm R.A."/>
            <person name="Martin F."/>
            <person name="Silar P."/>
            <person name="Natvig D.O."/>
            <person name="Lalanne C."/>
            <person name="Gautier V."/>
            <person name="Ament-Velasquez S.L."/>
            <person name="Kruys A."/>
            <person name="Hutchinson M.I."/>
            <person name="Powell A.J."/>
            <person name="Barry K."/>
            <person name="Miller A.N."/>
            <person name="Grigoriev I.V."/>
            <person name="Debuchy R."/>
            <person name="Gladieux P."/>
            <person name="Hiltunen Thoren M."/>
            <person name="Johannesson H."/>
        </authorList>
    </citation>
    <scope>NUCLEOTIDE SEQUENCE</scope>
    <source>
        <strain evidence="4">CBS 757.83</strain>
    </source>
</reference>
<dbReference type="AlphaFoldDB" id="A0AAN6PUL3"/>
<keyword evidence="2" id="KW-1133">Transmembrane helix</keyword>
<reference evidence="4" key="2">
    <citation type="submission" date="2023-05" db="EMBL/GenBank/DDBJ databases">
        <authorList>
            <consortium name="Lawrence Berkeley National Laboratory"/>
            <person name="Steindorff A."/>
            <person name="Hensen N."/>
            <person name="Bonometti L."/>
            <person name="Westerberg I."/>
            <person name="Brannstrom I.O."/>
            <person name="Guillou S."/>
            <person name="Cros-Aarteil S."/>
            <person name="Calhoun S."/>
            <person name="Haridas S."/>
            <person name="Kuo A."/>
            <person name="Mondo S."/>
            <person name="Pangilinan J."/>
            <person name="Riley R."/>
            <person name="Labutti K."/>
            <person name="Andreopoulos B."/>
            <person name="Lipzen A."/>
            <person name="Chen C."/>
            <person name="Yanf M."/>
            <person name="Daum C."/>
            <person name="Ng V."/>
            <person name="Clum A."/>
            <person name="Ohm R."/>
            <person name="Martin F."/>
            <person name="Silar P."/>
            <person name="Natvig D."/>
            <person name="Lalanne C."/>
            <person name="Gautier V."/>
            <person name="Ament-Velasquez S.L."/>
            <person name="Kruys A."/>
            <person name="Hutchinson M.I."/>
            <person name="Powell A.J."/>
            <person name="Barry K."/>
            <person name="Miller A.N."/>
            <person name="Grigoriev I.V."/>
            <person name="Debuchy R."/>
            <person name="Gladieux P."/>
            <person name="Thoren M.H."/>
            <person name="Johannesson H."/>
        </authorList>
    </citation>
    <scope>NUCLEOTIDE SEQUENCE</scope>
    <source>
        <strain evidence="4">CBS 757.83</strain>
    </source>
</reference>
<feature type="chain" id="PRO_5042829266" description="Peptidyl-tRNA hydrolase" evidence="3">
    <location>
        <begin position="18"/>
        <end position="286"/>
    </location>
</feature>
<keyword evidence="2" id="KW-0472">Membrane</keyword>
<sequence length="286" mass="30440">MRFSTTALLALPLLAAAAESPFEQYKAKFQNFLSNFGASTPGADKADGPAVAGEAPSVATGAKGKNAVEPKTIESFTLEDWKGTLYGPVRADAAQPQPAEWLVLVTGRNKTCLGRCERIETAFAEAAVKFASLPSSEPSPQRLARVNCEDQPVLCNSWSANAGSLWLFEVPAAPDAIVEIYTKRMNLTTVTPQDVVDVYAGAVTDRAEAGWNRTDPTGWFHPIEGKLAKFGLSVPLGYAFWALGAIPSWGMMLIMSFVSRTMMNRGMNRGAGAPGAPRAAPAGDAR</sequence>
<accession>A0AAN6PUL3</accession>
<feature type="signal peptide" evidence="3">
    <location>
        <begin position="1"/>
        <end position="17"/>
    </location>
</feature>
<keyword evidence="5" id="KW-1185">Reference proteome</keyword>
<evidence type="ECO:0008006" key="6">
    <source>
        <dbReference type="Google" id="ProtNLM"/>
    </source>
</evidence>
<keyword evidence="3" id="KW-0732">Signal</keyword>
<gene>
    <name evidence="4" type="ORF">N658DRAFT_499663</name>
</gene>
<evidence type="ECO:0000313" key="4">
    <source>
        <dbReference type="EMBL" id="KAK4098244.1"/>
    </source>
</evidence>
<comment type="caution">
    <text evidence="4">The sequence shown here is derived from an EMBL/GenBank/DDBJ whole genome shotgun (WGS) entry which is preliminary data.</text>
</comment>
<dbReference type="EMBL" id="MU863661">
    <property type="protein sequence ID" value="KAK4098244.1"/>
    <property type="molecule type" value="Genomic_DNA"/>
</dbReference>
<feature type="region of interest" description="Disordered" evidence="1">
    <location>
        <begin position="44"/>
        <end position="63"/>
    </location>
</feature>
<evidence type="ECO:0000256" key="3">
    <source>
        <dbReference type="SAM" id="SignalP"/>
    </source>
</evidence>
<name>A0AAN6PUL3_9PEZI</name>
<proteinExistence type="predicted"/>
<evidence type="ECO:0000313" key="5">
    <source>
        <dbReference type="Proteomes" id="UP001305647"/>
    </source>
</evidence>
<keyword evidence="2" id="KW-0812">Transmembrane</keyword>
<organism evidence="4 5">
    <name type="scientific">Parathielavia hyrcaniae</name>
    <dbReference type="NCBI Taxonomy" id="113614"/>
    <lineage>
        <taxon>Eukaryota</taxon>
        <taxon>Fungi</taxon>
        <taxon>Dikarya</taxon>
        <taxon>Ascomycota</taxon>
        <taxon>Pezizomycotina</taxon>
        <taxon>Sordariomycetes</taxon>
        <taxon>Sordariomycetidae</taxon>
        <taxon>Sordariales</taxon>
        <taxon>Chaetomiaceae</taxon>
        <taxon>Parathielavia</taxon>
    </lineage>
</organism>
<dbReference type="Proteomes" id="UP001305647">
    <property type="component" value="Unassembled WGS sequence"/>
</dbReference>